<keyword evidence="3" id="KW-1185">Reference proteome</keyword>
<gene>
    <name evidence="2" type="ORF">PHMEG_00033862</name>
</gene>
<comment type="caution">
    <text evidence="2">The sequence shown here is derived from an EMBL/GenBank/DDBJ whole genome shotgun (WGS) entry which is preliminary data.</text>
</comment>
<evidence type="ECO:0000313" key="2">
    <source>
        <dbReference type="EMBL" id="OWY95990.1"/>
    </source>
</evidence>
<sequence length="63" mass="7034">MSVDNLHSTFSVDMGHQFQDRRSPSDAMGRRSLTDLEIRKVSRDEDGLAAIMGSGITSREHLD</sequence>
<feature type="compositionally biased region" description="Basic and acidic residues" evidence="1">
    <location>
        <begin position="18"/>
        <end position="33"/>
    </location>
</feature>
<proteinExistence type="predicted"/>
<reference evidence="3" key="1">
    <citation type="submission" date="2017-03" db="EMBL/GenBank/DDBJ databases">
        <title>Phytopthora megakarya and P. palmivora, two closely related causual agents of cacao black pod achieved similar genome size and gene model numbers by different mechanisms.</title>
        <authorList>
            <person name="Ali S."/>
            <person name="Shao J."/>
            <person name="Larry D.J."/>
            <person name="Kronmiller B."/>
            <person name="Shen D."/>
            <person name="Strem M.D."/>
            <person name="Melnick R.L."/>
            <person name="Guiltinan M.J."/>
            <person name="Tyler B.M."/>
            <person name="Meinhardt L.W."/>
            <person name="Bailey B.A."/>
        </authorList>
    </citation>
    <scope>NUCLEOTIDE SEQUENCE [LARGE SCALE GENOMIC DNA]</scope>
    <source>
        <strain evidence="3">zdho120</strain>
    </source>
</reference>
<dbReference type="EMBL" id="NBNE01012221">
    <property type="protein sequence ID" value="OWY95990.1"/>
    <property type="molecule type" value="Genomic_DNA"/>
</dbReference>
<accession>A0A225USI7</accession>
<dbReference type="AlphaFoldDB" id="A0A225USI7"/>
<feature type="compositionally biased region" description="Polar residues" evidence="1">
    <location>
        <begin position="1"/>
        <end position="11"/>
    </location>
</feature>
<name>A0A225USI7_9STRA</name>
<evidence type="ECO:0000256" key="1">
    <source>
        <dbReference type="SAM" id="MobiDB-lite"/>
    </source>
</evidence>
<dbReference type="OrthoDB" id="1742547at2759"/>
<dbReference type="Proteomes" id="UP000198211">
    <property type="component" value="Unassembled WGS sequence"/>
</dbReference>
<feature type="region of interest" description="Disordered" evidence="1">
    <location>
        <begin position="1"/>
        <end position="33"/>
    </location>
</feature>
<evidence type="ECO:0000313" key="3">
    <source>
        <dbReference type="Proteomes" id="UP000198211"/>
    </source>
</evidence>
<organism evidence="2 3">
    <name type="scientific">Phytophthora megakarya</name>
    <dbReference type="NCBI Taxonomy" id="4795"/>
    <lineage>
        <taxon>Eukaryota</taxon>
        <taxon>Sar</taxon>
        <taxon>Stramenopiles</taxon>
        <taxon>Oomycota</taxon>
        <taxon>Peronosporomycetes</taxon>
        <taxon>Peronosporales</taxon>
        <taxon>Peronosporaceae</taxon>
        <taxon>Phytophthora</taxon>
    </lineage>
</organism>
<protein>
    <submittedName>
        <fullName evidence="2">Uncharacterized protein</fullName>
    </submittedName>
</protein>